<name>A0A9X3U012_9PROT</name>
<accession>A0A9X3U012</accession>
<evidence type="ECO:0000313" key="1">
    <source>
        <dbReference type="EMBL" id="MDA5194953.1"/>
    </source>
</evidence>
<sequence length="204" mass="20499">METVLDSLVVKIRADTQALDQGIAAASANLQGLQGISGQVETTATALHDTALSFTSLLGDTTEAATKRMSTAFERMAKSGKFSFDSLQNSALASLAQIVTSFAGAGLEALFSGGGLLSGILPGRAGGGTVSAGQPYMVGERGAELFVPSTSGRIATAGSFAQGGDRAAGAVNITVNIQSSGTADGMRQSGAQVARAVRRVLSRG</sequence>
<dbReference type="RefSeq" id="WP_274944659.1">
    <property type="nucleotide sequence ID" value="NZ_JANWOI010000004.1"/>
</dbReference>
<reference evidence="1" key="1">
    <citation type="submission" date="2022-08" db="EMBL/GenBank/DDBJ databases">
        <authorList>
            <person name="Vandamme P."/>
            <person name="Hettiarachchi A."/>
            <person name="Peeters C."/>
            <person name="Cnockaert M."/>
            <person name="Carlier A."/>
        </authorList>
    </citation>
    <scope>NUCLEOTIDE SEQUENCE</scope>
    <source>
        <strain evidence="1">LMG 31809</strain>
    </source>
</reference>
<gene>
    <name evidence="1" type="ORF">NYP16_13420</name>
</gene>
<evidence type="ECO:0000313" key="2">
    <source>
        <dbReference type="Proteomes" id="UP001141619"/>
    </source>
</evidence>
<dbReference type="Proteomes" id="UP001141619">
    <property type="component" value="Unassembled WGS sequence"/>
</dbReference>
<reference evidence="1" key="2">
    <citation type="journal article" date="2023" name="Syst. Appl. Microbiol.">
        <title>Govania unica gen. nov., sp. nov., a rare biosphere bacterium that represents a novel family in the class Alphaproteobacteria.</title>
        <authorList>
            <person name="Vandamme P."/>
            <person name="Peeters C."/>
            <person name="Hettiarachchi A."/>
            <person name="Cnockaert M."/>
            <person name="Carlier A."/>
        </authorList>
    </citation>
    <scope>NUCLEOTIDE SEQUENCE</scope>
    <source>
        <strain evidence="1">LMG 31809</strain>
    </source>
</reference>
<organism evidence="1 2">
    <name type="scientific">Govanella unica</name>
    <dbReference type="NCBI Taxonomy" id="2975056"/>
    <lineage>
        <taxon>Bacteria</taxon>
        <taxon>Pseudomonadati</taxon>
        <taxon>Pseudomonadota</taxon>
        <taxon>Alphaproteobacteria</taxon>
        <taxon>Emcibacterales</taxon>
        <taxon>Govanellaceae</taxon>
        <taxon>Govanella</taxon>
    </lineage>
</organism>
<comment type="caution">
    <text evidence="1">The sequence shown here is derived from an EMBL/GenBank/DDBJ whole genome shotgun (WGS) entry which is preliminary data.</text>
</comment>
<dbReference type="EMBL" id="JANWOI010000004">
    <property type="protein sequence ID" value="MDA5194953.1"/>
    <property type="molecule type" value="Genomic_DNA"/>
</dbReference>
<proteinExistence type="predicted"/>
<dbReference type="AlphaFoldDB" id="A0A9X3U012"/>
<protein>
    <submittedName>
        <fullName evidence="1">Uncharacterized protein</fullName>
    </submittedName>
</protein>
<keyword evidence="2" id="KW-1185">Reference proteome</keyword>